<dbReference type="PANTHER" id="PTHR30614">
    <property type="entry name" value="MEMBRANE COMPONENT OF AMINO ACID ABC TRANSPORTER"/>
    <property type="match status" value="1"/>
</dbReference>
<evidence type="ECO:0000256" key="4">
    <source>
        <dbReference type="ARBA" id="ARBA00022475"/>
    </source>
</evidence>
<feature type="transmembrane region" description="Helical" evidence="9">
    <location>
        <begin position="220"/>
        <end position="241"/>
    </location>
</feature>
<organism evidence="12 13">
    <name type="scientific">Enterococcus florum</name>
    <dbReference type="NCBI Taxonomy" id="2480627"/>
    <lineage>
        <taxon>Bacteria</taxon>
        <taxon>Bacillati</taxon>
        <taxon>Bacillota</taxon>
        <taxon>Bacilli</taxon>
        <taxon>Lactobacillales</taxon>
        <taxon>Enterococcaceae</taxon>
        <taxon>Enterococcus</taxon>
    </lineage>
</organism>
<dbReference type="InterPro" id="IPR035906">
    <property type="entry name" value="MetI-like_sf"/>
</dbReference>
<keyword evidence="13" id="KW-1185">Reference proteome</keyword>
<evidence type="ECO:0000256" key="9">
    <source>
        <dbReference type="RuleBase" id="RU363032"/>
    </source>
</evidence>
<keyword evidence="6" id="KW-0029">Amino-acid transport</keyword>
<comment type="similarity">
    <text evidence="2">Belongs to the binding-protein-dependent transport system permease family. HisMQ subfamily.</text>
</comment>
<evidence type="ECO:0000313" key="13">
    <source>
        <dbReference type="Proteomes" id="UP000290567"/>
    </source>
</evidence>
<feature type="chain" id="PRO_5020656199" evidence="10">
    <location>
        <begin position="29"/>
        <end position="251"/>
    </location>
</feature>
<feature type="signal peptide" evidence="10">
    <location>
        <begin position="1"/>
        <end position="28"/>
    </location>
</feature>
<dbReference type="GO" id="GO:0006865">
    <property type="term" value="P:amino acid transport"/>
    <property type="evidence" value="ECO:0007669"/>
    <property type="project" value="UniProtKB-KW"/>
</dbReference>
<keyword evidence="3 9" id="KW-0813">Transport</keyword>
<dbReference type="AlphaFoldDB" id="A0A4P5P9H6"/>
<evidence type="ECO:0000256" key="8">
    <source>
        <dbReference type="ARBA" id="ARBA00023136"/>
    </source>
</evidence>
<name>A0A4P5P9H6_9ENTE</name>
<evidence type="ECO:0000313" key="12">
    <source>
        <dbReference type="EMBL" id="GCF92618.1"/>
    </source>
</evidence>
<evidence type="ECO:0000256" key="1">
    <source>
        <dbReference type="ARBA" id="ARBA00004651"/>
    </source>
</evidence>
<dbReference type="CDD" id="cd06261">
    <property type="entry name" value="TM_PBP2"/>
    <property type="match status" value="1"/>
</dbReference>
<proteinExistence type="inferred from homology"/>
<evidence type="ECO:0000259" key="11">
    <source>
        <dbReference type="PROSITE" id="PS50928"/>
    </source>
</evidence>
<dbReference type="GO" id="GO:0022857">
    <property type="term" value="F:transmembrane transporter activity"/>
    <property type="evidence" value="ECO:0007669"/>
    <property type="project" value="InterPro"/>
</dbReference>
<keyword evidence="4" id="KW-1003">Cell membrane</keyword>
<dbReference type="FunFam" id="1.10.3720.10:FF:000033">
    <property type="entry name" value="Polar amino acid ABC transporter permease"/>
    <property type="match status" value="1"/>
</dbReference>
<evidence type="ECO:0000256" key="7">
    <source>
        <dbReference type="ARBA" id="ARBA00022989"/>
    </source>
</evidence>
<dbReference type="PANTHER" id="PTHR30614:SF20">
    <property type="entry name" value="GLUTAMINE TRANSPORT SYSTEM PERMEASE PROTEIN GLNP"/>
    <property type="match status" value="1"/>
</dbReference>
<dbReference type="InterPro" id="IPR000515">
    <property type="entry name" value="MetI-like"/>
</dbReference>
<keyword evidence="8 9" id="KW-0472">Membrane</keyword>
<dbReference type="PROSITE" id="PS50928">
    <property type="entry name" value="ABC_TM1"/>
    <property type="match status" value="1"/>
</dbReference>
<comment type="subcellular location">
    <subcellularLocation>
        <location evidence="1 9">Cell membrane</location>
        <topology evidence="1 9">Multi-pass membrane protein</topology>
    </subcellularLocation>
</comment>
<dbReference type="EMBL" id="BJCC01000004">
    <property type="protein sequence ID" value="GCF92618.1"/>
    <property type="molecule type" value="Genomic_DNA"/>
</dbReference>
<gene>
    <name evidence="12" type="ORF">NRIC_05090</name>
</gene>
<feature type="domain" description="ABC transmembrane type-1" evidence="11">
    <location>
        <begin position="49"/>
        <end position="238"/>
    </location>
</feature>
<keyword evidence="7 9" id="KW-1133">Transmembrane helix</keyword>
<protein>
    <submittedName>
        <fullName evidence="12">Arginine ABC transporter permease</fullName>
    </submittedName>
</protein>
<dbReference type="InterPro" id="IPR043429">
    <property type="entry name" value="ArtM/GltK/GlnP/TcyL/YhdX-like"/>
</dbReference>
<keyword evidence="5 9" id="KW-0812">Transmembrane</keyword>
<dbReference type="Pfam" id="PF00528">
    <property type="entry name" value="BPD_transp_1"/>
    <property type="match status" value="1"/>
</dbReference>
<sequence>MMKRKHLILLTVSALFLLFFAANLPVQAAGLDLAFDRIVPYKNVYINGLKSTLQITMFSLLGGLVLGILLSVIKVSGIKPLKLLAQFYTSIFRGTPLLVQVFIVYFATPQLTNYEIPAFNAAVIAFSLNSAAYISEILRGGIEAVDVGQMEAALSLGVSKKDTMIDIIIPQALKTVLPALVNETIALLKESSLVSTIGMLDLMRSAQVAMNATYLAFEPFIVVALIYYVLVMILNTFAGFIERRLKRSDRY</sequence>
<reference evidence="13" key="1">
    <citation type="submission" date="2019-02" db="EMBL/GenBank/DDBJ databases">
        <title>Draft genome sequence of Enterococcus sp. Gos25-1.</title>
        <authorList>
            <person name="Tanaka N."/>
            <person name="Shiwa Y."/>
            <person name="Fujita N."/>
        </authorList>
    </citation>
    <scope>NUCLEOTIDE SEQUENCE [LARGE SCALE GENOMIC DNA]</scope>
    <source>
        <strain evidence="13">Gos25-1</strain>
    </source>
</reference>
<dbReference type="Proteomes" id="UP000290567">
    <property type="component" value="Unassembled WGS sequence"/>
</dbReference>
<dbReference type="SUPFAM" id="SSF161098">
    <property type="entry name" value="MetI-like"/>
    <property type="match status" value="1"/>
</dbReference>
<keyword evidence="10" id="KW-0732">Signal</keyword>
<dbReference type="InterPro" id="IPR010065">
    <property type="entry name" value="AA_ABC_transptr_permease_3TM"/>
</dbReference>
<comment type="caution">
    <text evidence="12">The sequence shown here is derived from an EMBL/GenBank/DDBJ whole genome shotgun (WGS) entry which is preliminary data.</text>
</comment>
<dbReference type="NCBIfam" id="TIGR01726">
    <property type="entry name" value="HEQRo_perm_3TM"/>
    <property type="match status" value="1"/>
</dbReference>
<accession>A0A4P5P9H6</accession>
<feature type="transmembrane region" description="Helical" evidence="9">
    <location>
        <begin position="85"/>
        <end position="107"/>
    </location>
</feature>
<evidence type="ECO:0000256" key="10">
    <source>
        <dbReference type="SAM" id="SignalP"/>
    </source>
</evidence>
<evidence type="ECO:0000256" key="2">
    <source>
        <dbReference type="ARBA" id="ARBA00010072"/>
    </source>
</evidence>
<evidence type="ECO:0000256" key="6">
    <source>
        <dbReference type="ARBA" id="ARBA00022970"/>
    </source>
</evidence>
<evidence type="ECO:0000256" key="3">
    <source>
        <dbReference type="ARBA" id="ARBA00022448"/>
    </source>
</evidence>
<dbReference type="GO" id="GO:0043190">
    <property type="term" value="C:ATP-binding cassette (ABC) transporter complex"/>
    <property type="evidence" value="ECO:0007669"/>
    <property type="project" value="InterPro"/>
</dbReference>
<dbReference type="Gene3D" id="1.10.3720.10">
    <property type="entry name" value="MetI-like"/>
    <property type="match status" value="1"/>
</dbReference>
<feature type="transmembrane region" description="Helical" evidence="9">
    <location>
        <begin position="52"/>
        <end position="73"/>
    </location>
</feature>
<evidence type="ECO:0000256" key="5">
    <source>
        <dbReference type="ARBA" id="ARBA00022692"/>
    </source>
</evidence>